<dbReference type="GO" id="GO:0003676">
    <property type="term" value="F:nucleic acid binding"/>
    <property type="evidence" value="ECO:0007669"/>
    <property type="project" value="InterPro"/>
</dbReference>
<dbReference type="Gene3D" id="3.30.160.60">
    <property type="entry name" value="Classic Zinc Finger"/>
    <property type="match status" value="1"/>
</dbReference>
<keyword evidence="5" id="KW-0677">Repeat</keyword>
<dbReference type="SMART" id="SM00451">
    <property type="entry name" value="ZnF_U1"/>
    <property type="match status" value="2"/>
</dbReference>
<dbReference type="EMBL" id="JARGDH010000001">
    <property type="protein sequence ID" value="KAL0281070.1"/>
    <property type="molecule type" value="Genomic_DNA"/>
</dbReference>
<reference evidence="10" key="1">
    <citation type="journal article" date="2024" name="Gigascience">
        <title>Chromosome-level genome of the poultry shaft louse Menopon gallinae provides insight into the host-switching and adaptive evolution of parasitic lice.</title>
        <authorList>
            <person name="Xu Y."/>
            <person name="Ma L."/>
            <person name="Liu S."/>
            <person name="Liang Y."/>
            <person name="Liu Q."/>
            <person name="He Z."/>
            <person name="Tian L."/>
            <person name="Duan Y."/>
            <person name="Cai W."/>
            <person name="Li H."/>
            <person name="Song F."/>
        </authorList>
    </citation>
    <scope>NUCLEOTIDE SEQUENCE</scope>
    <source>
        <strain evidence="10">Cailab_2023a</strain>
    </source>
</reference>
<comment type="caution">
    <text evidence="10">The sequence shown here is derived from an EMBL/GenBank/DDBJ whole genome shotgun (WGS) entry which is preliminary data.</text>
</comment>
<evidence type="ECO:0000256" key="7">
    <source>
        <dbReference type="ARBA" id="ARBA00022833"/>
    </source>
</evidence>
<evidence type="ECO:0000256" key="4">
    <source>
        <dbReference type="ARBA" id="ARBA00022723"/>
    </source>
</evidence>
<dbReference type="InterPro" id="IPR036236">
    <property type="entry name" value="Znf_C2H2_sf"/>
</dbReference>
<keyword evidence="2" id="KW-0963">Cytoplasm</keyword>
<comment type="subcellular location">
    <subcellularLocation>
        <location evidence="1">Cytoplasm</location>
    </subcellularLocation>
</comment>
<dbReference type="InterPro" id="IPR041661">
    <property type="entry name" value="ZN622/Rei1/Reh1_Znf-C2H2"/>
</dbReference>
<dbReference type="PROSITE" id="PS00028">
    <property type="entry name" value="ZINC_FINGER_C2H2_1"/>
    <property type="match status" value="1"/>
</dbReference>
<organism evidence="10">
    <name type="scientific">Menopon gallinae</name>
    <name type="common">poultry shaft louse</name>
    <dbReference type="NCBI Taxonomy" id="328185"/>
    <lineage>
        <taxon>Eukaryota</taxon>
        <taxon>Metazoa</taxon>
        <taxon>Ecdysozoa</taxon>
        <taxon>Arthropoda</taxon>
        <taxon>Hexapoda</taxon>
        <taxon>Insecta</taxon>
        <taxon>Pterygota</taxon>
        <taxon>Neoptera</taxon>
        <taxon>Paraneoptera</taxon>
        <taxon>Psocodea</taxon>
        <taxon>Troctomorpha</taxon>
        <taxon>Phthiraptera</taxon>
        <taxon>Amblycera</taxon>
        <taxon>Menoponidae</taxon>
        <taxon>Menopon</taxon>
    </lineage>
</organism>
<gene>
    <name evidence="10" type="ORF">PYX00_002172</name>
</gene>
<keyword evidence="6" id="KW-0863">Zinc-finger</keyword>
<keyword evidence="7" id="KW-0862">Zinc</keyword>
<evidence type="ECO:0000256" key="3">
    <source>
        <dbReference type="ARBA" id="ARBA00022517"/>
    </source>
</evidence>
<dbReference type="InterPro" id="IPR013087">
    <property type="entry name" value="Znf_C2H2_type"/>
</dbReference>
<keyword evidence="3" id="KW-0690">Ribosome biogenesis</keyword>
<dbReference type="GO" id="GO:0005737">
    <property type="term" value="C:cytoplasm"/>
    <property type="evidence" value="ECO:0007669"/>
    <property type="project" value="UniProtKB-SubCell"/>
</dbReference>
<evidence type="ECO:0000256" key="6">
    <source>
        <dbReference type="ARBA" id="ARBA00022771"/>
    </source>
</evidence>
<name>A0AAW2IFY4_9NEOP</name>
<dbReference type="InterPro" id="IPR022755">
    <property type="entry name" value="Znf_C2H2_jaz"/>
</dbReference>
<dbReference type="SUPFAM" id="SSF57667">
    <property type="entry name" value="beta-beta-alpha zinc fingers"/>
    <property type="match status" value="3"/>
</dbReference>
<dbReference type="GO" id="GO:0042273">
    <property type="term" value="P:ribosomal large subunit biogenesis"/>
    <property type="evidence" value="ECO:0007669"/>
    <property type="project" value="UniProtKB-ARBA"/>
</dbReference>
<evidence type="ECO:0000256" key="2">
    <source>
        <dbReference type="ARBA" id="ARBA00022490"/>
    </source>
</evidence>
<dbReference type="InterPro" id="IPR003604">
    <property type="entry name" value="Matrin/U1-like-C_Znf_C2H2"/>
</dbReference>
<dbReference type="EMBL" id="JARGDH010000001">
    <property type="protein sequence ID" value="KAL0281068.1"/>
    <property type="molecule type" value="Genomic_DNA"/>
</dbReference>
<dbReference type="EMBL" id="JARGDH010000001">
    <property type="protein sequence ID" value="KAL0281069.1"/>
    <property type="molecule type" value="Genomic_DNA"/>
</dbReference>
<dbReference type="PANTHER" id="PTHR13182:SF8">
    <property type="entry name" value="CYTOPLASMIC 60S SUBUNIT BIOGENESIS FACTOR ZNF622"/>
    <property type="match status" value="1"/>
</dbReference>
<evidence type="ECO:0000259" key="9">
    <source>
        <dbReference type="PROSITE" id="PS00028"/>
    </source>
</evidence>
<evidence type="ECO:0000313" key="10">
    <source>
        <dbReference type="EMBL" id="KAL0281070.1"/>
    </source>
</evidence>
<dbReference type="GO" id="GO:0030687">
    <property type="term" value="C:preribosome, large subunit precursor"/>
    <property type="evidence" value="ECO:0007669"/>
    <property type="project" value="TreeGrafter"/>
</dbReference>
<protein>
    <recommendedName>
        <fullName evidence="9">C2H2-type domain-containing protein</fullName>
    </recommendedName>
</protein>
<dbReference type="PANTHER" id="PTHR13182">
    <property type="entry name" value="ZINC FINGER PROTEIN 622"/>
    <property type="match status" value="1"/>
</dbReference>
<feature type="domain" description="C2H2-type" evidence="9">
    <location>
        <begin position="70"/>
        <end position="92"/>
    </location>
</feature>
<dbReference type="Pfam" id="PF12756">
    <property type="entry name" value="zf-C2H2_2"/>
    <property type="match status" value="1"/>
</dbReference>
<dbReference type="SMART" id="SM00355">
    <property type="entry name" value="ZnF_C2H2"/>
    <property type="match status" value="4"/>
</dbReference>
<sequence>MASRLTCITCKVAFVDPDIQRQHYKSDWHRYNLKRKVAELPPVTDEEFQRRVLKQQDLEAESEKDKRMYCVTCRRNFVCAKSYENHLNSKKHKLKEENSENVQKMVTEFKKQIVQNKVEVVEKMEEDNYSDIETDSEIEEVSSDEWNEDDEKNPVNKNNCLFCNHHSRSLTMNLKHMTEAHSFFVPDVEYCIDLRGMLLYLGSKIVHEHICLWCNEKSKIFLTTEAVRKHMIDKGHTKVYHEGEALLEYTPYYDYSSSYPDCEGKDPNEEIEIPELDGTGYQLVLPSGSVIGHRSLMRYYKQNLNPNQGIVLRQKINKVLSSYKQLGYTQVEKEIAQRKARDIKYMQRAQQKFYSQIGCKANKLQKHFRPQVNF</sequence>
<dbReference type="GO" id="GO:0008270">
    <property type="term" value="F:zinc ion binding"/>
    <property type="evidence" value="ECO:0007669"/>
    <property type="project" value="UniProtKB-KW"/>
</dbReference>
<evidence type="ECO:0000256" key="8">
    <source>
        <dbReference type="ARBA" id="ARBA00034126"/>
    </source>
</evidence>
<evidence type="ECO:0000256" key="1">
    <source>
        <dbReference type="ARBA" id="ARBA00004496"/>
    </source>
</evidence>
<dbReference type="AlphaFoldDB" id="A0AAW2IFY4"/>
<dbReference type="Pfam" id="PF12171">
    <property type="entry name" value="zf-C2H2_jaz"/>
    <property type="match status" value="1"/>
</dbReference>
<accession>A0AAW2IFY4</accession>
<comment type="similarity">
    <text evidence="8">Belongs to the REI1 family.</text>
</comment>
<keyword evidence="4" id="KW-0479">Metal-binding</keyword>
<dbReference type="InterPro" id="IPR040025">
    <property type="entry name" value="Znf622/Rei1/Reh1"/>
</dbReference>
<proteinExistence type="inferred from homology"/>
<evidence type="ECO:0000256" key="5">
    <source>
        <dbReference type="ARBA" id="ARBA00022737"/>
    </source>
</evidence>